<evidence type="ECO:0000256" key="1">
    <source>
        <dbReference type="SAM" id="Phobius"/>
    </source>
</evidence>
<evidence type="ECO:0000259" key="2">
    <source>
        <dbReference type="Pfam" id="PF00775"/>
    </source>
</evidence>
<reference evidence="3 4" key="1">
    <citation type="journal article" date="2010" name="Stand. Genomic Sci.">
        <title>Complete genome sequence of Conexibacter woesei type strain (ID131577).</title>
        <authorList>
            <person name="Pukall R."/>
            <person name="Lapidus A."/>
            <person name="Glavina Del Rio T."/>
            <person name="Copeland A."/>
            <person name="Tice H."/>
            <person name="Cheng J.-F."/>
            <person name="Lucas S."/>
            <person name="Chen F."/>
            <person name="Nolan M."/>
            <person name="Bruce D."/>
            <person name="Goodwin L."/>
            <person name="Pitluck S."/>
            <person name="Mavromatis K."/>
            <person name="Ivanova N."/>
            <person name="Ovchinnikova G."/>
            <person name="Pati A."/>
            <person name="Chen A."/>
            <person name="Palaniappan K."/>
            <person name="Land M."/>
            <person name="Hauser L."/>
            <person name="Chang Y.-J."/>
            <person name="Jeffries C.D."/>
            <person name="Chain P."/>
            <person name="Meincke L."/>
            <person name="Sims D."/>
            <person name="Brettin T."/>
            <person name="Detter J.C."/>
            <person name="Rohde M."/>
            <person name="Goeker M."/>
            <person name="Bristow J."/>
            <person name="Eisen J.A."/>
            <person name="Markowitz V."/>
            <person name="Kyrpides N.C."/>
            <person name="Klenk H.-P."/>
            <person name="Hugenholtz P."/>
        </authorList>
    </citation>
    <scope>NUCLEOTIDE SEQUENCE [LARGE SCALE GENOMIC DNA]</scope>
    <source>
        <strain evidence="4">DSM 14684 / CIP 108061 / JCM 11494 / NBRC 100937 / ID131577</strain>
    </source>
</reference>
<keyword evidence="1" id="KW-1133">Transmembrane helix</keyword>
<reference evidence="4" key="2">
    <citation type="submission" date="2010-01" db="EMBL/GenBank/DDBJ databases">
        <title>The complete genome of Conexibacter woesei DSM 14684.</title>
        <authorList>
            <consortium name="US DOE Joint Genome Institute (JGI-PGF)"/>
            <person name="Lucas S."/>
            <person name="Copeland A."/>
            <person name="Lapidus A."/>
            <person name="Glavina del Rio T."/>
            <person name="Dalin E."/>
            <person name="Tice H."/>
            <person name="Bruce D."/>
            <person name="Goodwin L."/>
            <person name="Pitluck S."/>
            <person name="Kyrpides N."/>
            <person name="Mavromatis K."/>
            <person name="Ivanova N."/>
            <person name="Mikhailova N."/>
            <person name="Chertkov O."/>
            <person name="Brettin T."/>
            <person name="Detter J.C."/>
            <person name="Han C."/>
            <person name="Larimer F."/>
            <person name="Land M."/>
            <person name="Hauser L."/>
            <person name="Markowitz V."/>
            <person name="Cheng J.-F."/>
            <person name="Hugenholtz P."/>
            <person name="Woyke T."/>
            <person name="Wu D."/>
            <person name="Pukall R."/>
            <person name="Steenblock K."/>
            <person name="Schneider S."/>
            <person name="Klenk H.-P."/>
            <person name="Eisen J.A."/>
        </authorList>
    </citation>
    <scope>NUCLEOTIDE SEQUENCE [LARGE SCALE GENOMIC DNA]</scope>
    <source>
        <strain evidence="4">DSM 14684 / CIP 108061 / JCM 11494 / NBRC 100937 / ID131577</strain>
    </source>
</reference>
<dbReference type="KEGG" id="cwo:Cwoe_3226"/>
<evidence type="ECO:0000313" key="3">
    <source>
        <dbReference type="EMBL" id="ADB51644.1"/>
    </source>
</evidence>
<dbReference type="EMBL" id="CP001854">
    <property type="protein sequence ID" value="ADB51644.1"/>
    <property type="molecule type" value="Genomic_DNA"/>
</dbReference>
<dbReference type="SUPFAM" id="SSF49482">
    <property type="entry name" value="Aromatic compound dioxygenase"/>
    <property type="match status" value="1"/>
</dbReference>
<dbReference type="PROSITE" id="PS51318">
    <property type="entry name" value="TAT"/>
    <property type="match status" value="1"/>
</dbReference>
<feature type="transmembrane region" description="Helical" evidence="1">
    <location>
        <begin position="12"/>
        <end position="31"/>
    </location>
</feature>
<keyword evidence="3" id="KW-0223">Dioxygenase</keyword>
<keyword evidence="1" id="KW-0812">Transmembrane</keyword>
<dbReference type="AlphaFoldDB" id="D3FE28"/>
<dbReference type="PANTHER" id="PTHR34315">
    <property type="match status" value="1"/>
</dbReference>
<dbReference type="OrthoDB" id="9800887at2"/>
<dbReference type="CDD" id="cd03457">
    <property type="entry name" value="intradiol_dioxygenase_like"/>
    <property type="match status" value="1"/>
</dbReference>
<dbReference type="InterPro" id="IPR006311">
    <property type="entry name" value="TAT_signal"/>
</dbReference>
<keyword evidence="4" id="KW-1185">Reference proteome</keyword>
<dbReference type="Pfam" id="PF00775">
    <property type="entry name" value="Dioxygenase_C"/>
    <property type="match status" value="1"/>
</dbReference>
<evidence type="ECO:0000313" key="4">
    <source>
        <dbReference type="Proteomes" id="UP000008229"/>
    </source>
</evidence>
<gene>
    <name evidence="3" type="ordered locus">Cwoe_3226</name>
</gene>
<dbReference type="Gene3D" id="2.60.130.10">
    <property type="entry name" value="Aromatic compound dioxygenase"/>
    <property type="match status" value="1"/>
</dbReference>
<sequence length="248" mass="26061">MDERRKVGRREALVLLGGGGVAAAFGLSRLGGGDGADPVTTASATTGATTGVLSEDEALAEAAAATCVLTPELTEGPFWVPSTPQRRDVTAGQRGAALRLRLRVQDAATCRPLPRADVEIWHANAAGAYSGVDGDTRVWLRGHQVADRGGIVVFDTIYPGWYTGRTPHVHVKVHVGGREVHTGQLFFPDRVSRLVYARGVYAPRGGADTTNPDDGIYLQAGGSRAVLALRTIGGSGWLGRAVMGVRRA</sequence>
<dbReference type="GO" id="GO:0008199">
    <property type="term" value="F:ferric iron binding"/>
    <property type="evidence" value="ECO:0007669"/>
    <property type="project" value="InterPro"/>
</dbReference>
<dbReference type="InterPro" id="IPR000627">
    <property type="entry name" value="Intradiol_dOase_C"/>
</dbReference>
<dbReference type="Proteomes" id="UP000008229">
    <property type="component" value="Chromosome"/>
</dbReference>
<protein>
    <submittedName>
        <fullName evidence="3">Intradiol ring-cleavage dioxygenase</fullName>
    </submittedName>
</protein>
<dbReference type="InterPro" id="IPR015889">
    <property type="entry name" value="Intradiol_dOase_core"/>
</dbReference>
<dbReference type="RefSeq" id="WP_012934695.1">
    <property type="nucleotide sequence ID" value="NC_013739.1"/>
</dbReference>
<dbReference type="GO" id="GO:0016702">
    <property type="term" value="F:oxidoreductase activity, acting on single donors with incorporation of molecular oxygen, incorporation of two atoms of oxygen"/>
    <property type="evidence" value="ECO:0007669"/>
    <property type="project" value="InterPro"/>
</dbReference>
<name>D3FE28_CONWI</name>
<organism evidence="3 4">
    <name type="scientific">Conexibacter woesei (strain DSM 14684 / CCUG 47730 / CIP 108061 / JCM 11494 / NBRC 100937 / ID131577)</name>
    <dbReference type="NCBI Taxonomy" id="469383"/>
    <lineage>
        <taxon>Bacteria</taxon>
        <taxon>Bacillati</taxon>
        <taxon>Actinomycetota</taxon>
        <taxon>Thermoleophilia</taxon>
        <taxon>Solirubrobacterales</taxon>
        <taxon>Conexibacteraceae</taxon>
        <taxon>Conexibacter</taxon>
    </lineage>
</organism>
<proteinExistence type="predicted"/>
<keyword evidence="1" id="KW-0472">Membrane</keyword>
<keyword evidence="3" id="KW-0560">Oxidoreductase</keyword>
<dbReference type="eggNOG" id="COG3485">
    <property type="taxonomic scope" value="Bacteria"/>
</dbReference>
<dbReference type="PANTHER" id="PTHR34315:SF1">
    <property type="entry name" value="INTRADIOL RING-CLEAVAGE DIOXYGENASES DOMAIN-CONTAINING PROTEIN-RELATED"/>
    <property type="match status" value="1"/>
</dbReference>
<dbReference type="HOGENOM" id="CLU_027719_2_1_11"/>
<feature type="domain" description="Intradiol ring-cleavage dioxygenases" evidence="2">
    <location>
        <begin position="75"/>
        <end position="166"/>
    </location>
</feature>
<accession>D3FE28</accession>
<dbReference type="STRING" id="469383.Cwoe_3226"/>